<feature type="signal peptide" evidence="2">
    <location>
        <begin position="1"/>
        <end position="26"/>
    </location>
</feature>
<feature type="chain" id="PRO_5035323728" description="Lipoprotein" evidence="2">
    <location>
        <begin position="27"/>
        <end position="250"/>
    </location>
</feature>
<evidence type="ECO:0000313" key="4">
    <source>
        <dbReference type="Proteomes" id="UP000632659"/>
    </source>
</evidence>
<name>A0A8J6P6P1_9FIRM</name>
<evidence type="ECO:0000256" key="1">
    <source>
        <dbReference type="SAM" id="MobiDB-lite"/>
    </source>
</evidence>
<dbReference type="AlphaFoldDB" id="A0A8J6P6P1"/>
<proteinExistence type="predicted"/>
<organism evidence="3 4">
    <name type="scientific">Massiliimalia timonensis</name>
    <dbReference type="NCBI Taxonomy" id="1987501"/>
    <lineage>
        <taxon>Bacteria</taxon>
        <taxon>Bacillati</taxon>
        <taxon>Bacillota</taxon>
        <taxon>Clostridia</taxon>
        <taxon>Eubacteriales</taxon>
        <taxon>Oscillospiraceae</taxon>
        <taxon>Massiliimalia</taxon>
    </lineage>
</organism>
<dbReference type="EMBL" id="JACRTL010000001">
    <property type="protein sequence ID" value="MBC8610304.1"/>
    <property type="molecule type" value="Genomic_DNA"/>
</dbReference>
<evidence type="ECO:0008006" key="5">
    <source>
        <dbReference type="Google" id="ProtNLM"/>
    </source>
</evidence>
<dbReference type="PROSITE" id="PS51257">
    <property type="entry name" value="PROKAR_LIPOPROTEIN"/>
    <property type="match status" value="1"/>
</dbReference>
<evidence type="ECO:0000313" key="3">
    <source>
        <dbReference type="EMBL" id="MBC8610304.1"/>
    </source>
</evidence>
<reference evidence="3" key="1">
    <citation type="submission" date="2020-08" db="EMBL/GenBank/DDBJ databases">
        <title>Genome public.</title>
        <authorList>
            <person name="Liu C."/>
            <person name="Sun Q."/>
        </authorList>
    </citation>
    <scope>NUCLEOTIDE SEQUENCE</scope>
    <source>
        <strain evidence="3">NSJ-15</strain>
    </source>
</reference>
<evidence type="ECO:0000256" key="2">
    <source>
        <dbReference type="SAM" id="SignalP"/>
    </source>
</evidence>
<gene>
    <name evidence="3" type="ORF">H8702_04080</name>
</gene>
<dbReference type="Proteomes" id="UP000632659">
    <property type="component" value="Unassembled WGS sequence"/>
</dbReference>
<comment type="caution">
    <text evidence="3">The sequence shown here is derived from an EMBL/GenBank/DDBJ whole genome shotgun (WGS) entry which is preliminary data.</text>
</comment>
<accession>A0A8J6P6P1</accession>
<feature type="region of interest" description="Disordered" evidence="1">
    <location>
        <begin position="33"/>
        <end position="53"/>
    </location>
</feature>
<sequence length="250" mass="27683">MGKHQKKNLLLFLLAGLLAVSCTACGKETKTENSKAEISVSEQSTAVSGAEESMEEVQPVKLNHTYTTKFSDVNAVTYPHFLFDYSDNWTISQEEVTTNTESVTLANDHGAEIKFRYFGYPKDFNFGTSNATMTRVEVSKIGDSQFVPSYVQGTDHSDLGKFMVAQLKVTGELDMQTDSDFSDIDGAVSYAVLPESWTGTDDNVRGPFEGEFSFWYSGYLSFTCNMPEGEISASEKQEILAILSSFRNES</sequence>
<keyword evidence="2" id="KW-0732">Signal</keyword>
<keyword evidence="4" id="KW-1185">Reference proteome</keyword>
<protein>
    <recommendedName>
        <fullName evidence="5">Lipoprotein</fullName>
    </recommendedName>
</protein>
<dbReference type="RefSeq" id="WP_154824458.1">
    <property type="nucleotide sequence ID" value="NZ_JACRTL010000001.1"/>
</dbReference>